<evidence type="ECO:0000259" key="3">
    <source>
        <dbReference type="Pfam" id="PF20385"/>
    </source>
</evidence>
<dbReference type="Pfam" id="PF20385">
    <property type="entry name" value="DUF6680"/>
    <property type="match status" value="1"/>
</dbReference>
<evidence type="ECO:0000313" key="5">
    <source>
        <dbReference type="Proteomes" id="UP001216558"/>
    </source>
</evidence>
<dbReference type="Proteomes" id="UP001216558">
    <property type="component" value="Unassembled WGS sequence"/>
</dbReference>
<feature type="region of interest" description="Disordered" evidence="1">
    <location>
        <begin position="173"/>
        <end position="194"/>
    </location>
</feature>
<sequence length="194" mass="21884">MTTSDWITIAAIIIGPIVAVGITLWIEERRKRRDAKLITLRLLLSTRDLTSDPNYQVAIKLVPIEFNDCSKVLQAHKEYLEAANASIDGKSEDEKRTIISTTSVKQTRLLYEMSRAVGLKLRETDIQTGAFGTVGFFYRDALLQDSQQAMRDVANILWMQTRLLGGETWEQIKSQPDANNNTTAALKPSEKKKK</sequence>
<feature type="compositionally biased region" description="Polar residues" evidence="1">
    <location>
        <begin position="173"/>
        <end position="184"/>
    </location>
</feature>
<comment type="caution">
    <text evidence="4">The sequence shown here is derived from an EMBL/GenBank/DDBJ whole genome shotgun (WGS) entry which is preliminary data.</text>
</comment>
<protein>
    <recommendedName>
        <fullName evidence="3">DUF6680 domain-containing protein</fullName>
    </recommendedName>
</protein>
<keyword evidence="2" id="KW-0812">Transmembrane</keyword>
<name>A0ABT5JL87_9SPHN</name>
<reference evidence="4 5" key="1">
    <citation type="submission" date="2022-10" db="EMBL/GenBank/DDBJ databases">
        <title>Erythrobacter sp. sf7 Genome sequencing.</title>
        <authorList>
            <person name="Park S."/>
        </authorList>
    </citation>
    <scope>NUCLEOTIDE SEQUENCE [LARGE SCALE GENOMIC DNA]</scope>
    <source>
        <strain evidence="5">sf7</strain>
    </source>
</reference>
<evidence type="ECO:0000313" key="4">
    <source>
        <dbReference type="EMBL" id="MDC8753224.1"/>
    </source>
</evidence>
<proteinExistence type="predicted"/>
<feature type="transmembrane region" description="Helical" evidence="2">
    <location>
        <begin position="6"/>
        <end position="26"/>
    </location>
</feature>
<keyword evidence="2" id="KW-1133">Transmembrane helix</keyword>
<evidence type="ECO:0000256" key="2">
    <source>
        <dbReference type="SAM" id="Phobius"/>
    </source>
</evidence>
<gene>
    <name evidence="4" type="ORF">OIK40_01050</name>
</gene>
<keyword evidence="5" id="KW-1185">Reference proteome</keyword>
<dbReference type="RefSeq" id="WP_273675468.1">
    <property type="nucleotide sequence ID" value="NZ_JAQQXQ010000001.1"/>
</dbReference>
<feature type="domain" description="DUF6680" evidence="3">
    <location>
        <begin position="1"/>
        <end position="153"/>
    </location>
</feature>
<keyword evidence="2" id="KW-0472">Membrane</keyword>
<organism evidence="4 5">
    <name type="scientific">Erythrobacter fulvus</name>
    <dbReference type="NCBI Taxonomy" id="2987523"/>
    <lineage>
        <taxon>Bacteria</taxon>
        <taxon>Pseudomonadati</taxon>
        <taxon>Pseudomonadota</taxon>
        <taxon>Alphaproteobacteria</taxon>
        <taxon>Sphingomonadales</taxon>
        <taxon>Erythrobacteraceae</taxon>
        <taxon>Erythrobacter/Porphyrobacter group</taxon>
        <taxon>Erythrobacter</taxon>
    </lineage>
</organism>
<evidence type="ECO:0000256" key="1">
    <source>
        <dbReference type="SAM" id="MobiDB-lite"/>
    </source>
</evidence>
<dbReference type="EMBL" id="JAQQXQ010000001">
    <property type="protein sequence ID" value="MDC8753224.1"/>
    <property type="molecule type" value="Genomic_DNA"/>
</dbReference>
<dbReference type="InterPro" id="IPR046502">
    <property type="entry name" value="DUF6680"/>
</dbReference>
<accession>A0ABT5JL87</accession>